<evidence type="ECO:0000256" key="6">
    <source>
        <dbReference type="ARBA" id="ARBA00022960"/>
    </source>
</evidence>
<comment type="pathway">
    <text evidence="1 9">Cell wall biogenesis; peptidoglycan biosynthesis.</text>
</comment>
<keyword evidence="8 9" id="KW-0961">Cell wall biogenesis/degradation</keyword>
<evidence type="ECO:0000256" key="1">
    <source>
        <dbReference type="ARBA" id="ARBA00004752"/>
    </source>
</evidence>
<feature type="active site" description="Proton donor/acceptor" evidence="9">
    <location>
        <position position="185"/>
    </location>
</feature>
<dbReference type="InterPro" id="IPR038063">
    <property type="entry name" value="Transpep_catalytic_dom"/>
</dbReference>
<dbReference type="RefSeq" id="WP_304378386.1">
    <property type="nucleotide sequence ID" value="NZ_JAUOZU010000018.1"/>
</dbReference>
<evidence type="ECO:0000256" key="7">
    <source>
        <dbReference type="ARBA" id="ARBA00022984"/>
    </source>
</evidence>
<dbReference type="GO" id="GO:0016746">
    <property type="term" value="F:acyltransferase activity"/>
    <property type="evidence" value="ECO:0007669"/>
    <property type="project" value="UniProtKB-KW"/>
</dbReference>
<dbReference type="Gene3D" id="2.40.440.10">
    <property type="entry name" value="L,D-transpeptidase catalytic domain-like"/>
    <property type="match status" value="1"/>
</dbReference>
<dbReference type="Proteomes" id="UP001174932">
    <property type="component" value="Unassembled WGS sequence"/>
</dbReference>
<evidence type="ECO:0000256" key="2">
    <source>
        <dbReference type="ARBA" id="ARBA00005992"/>
    </source>
</evidence>
<keyword evidence="6 9" id="KW-0133">Cell shape</keyword>
<gene>
    <name evidence="12" type="ORF">Q4481_21095</name>
</gene>
<evidence type="ECO:0000256" key="4">
    <source>
        <dbReference type="ARBA" id="ARBA00022679"/>
    </source>
</evidence>
<feature type="signal peptide" evidence="10">
    <location>
        <begin position="1"/>
        <end position="22"/>
    </location>
</feature>
<dbReference type="PANTHER" id="PTHR30582">
    <property type="entry name" value="L,D-TRANSPEPTIDASE"/>
    <property type="match status" value="1"/>
</dbReference>
<evidence type="ECO:0000256" key="9">
    <source>
        <dbReference type="PROSITE-ProRule" id="PRU01373"/>
    </source>
</evidence>
<dbReference type="CDD" id="cd16913">
    <property type="entry name" value="YkuD_like"/>
    <property type="match status" value="1"/>
</dbReference>
<feature type="chain" id="PRO_5046273170" evidence="10">
    <location>
        <begin position="23"/>
        <end position="225"/>
    </location>
</feature>
<evidence type="ECO:0000313" key="13">
    <source>
        <dbReference type="Proteomes" id="UP001174932"/>
    </source>
</evidence>
<keyword evidence="5" id="KW-0378">Hydrolase</keyword>
<dbReference type="EC" id="2.3.2.-" evidence="12"/>
<evidence type="ECO:0000259" key="11">
    <source>
        <dbReference type="PROSITE" id="PS52029"/>
    </source>
</evidence>
<dbReference type="PROSITE" id="PS52029">
    <property type="entry name" value="LD_TPASE"/>
    <property type="match status" value="1"/>
</dbReference>
<proteinExistence type="inferred from homology"/>
<evidence type="ECO:0000313" key="12">
    <source>
        <dbReference type="EMBL" id="MDO6966458.1"/>
    </source>
</evidence>
<keyword evidence="10" id="KW-0732">Signal</keyword>
<name>A0ABT8YSZ7_9HYPH</name>
<keyword evidence="12" id="KW-0012">Acyltransferase</keyword>
<reference evidence="12" key="2">
    <citation type="submission" date="2023-07" db="EMBL/GenBank/DDBJ databases">
        <authorList>
            <person name="Shen H."/>
        </authorList>
    </citation>
    <scope>NUCLEOTIDE SEQUENCE</scope>
    <source>
        <strain evidence="12">TNR-22</strain>
    </source>
</reference>
<organism evidence="12 13">
    <name type="scientific">Rhizobium alvei</name>
    <dbReference type="NCBI Taxonomy" id="1132659"/>
    <lineage>
        <taxon>Bacteria</taxon>
        <taxon>Pseudomonadati</taxon>
        <taxon>Pseudomonadota</taxon>
        <taxon>Alphaproteobacteria</taxon>
        <taxon>Hyphomicrobiales</taxon>
        <taxon>Rhizobiaceae</taxon>
        <taxon>Rhizobium/Agrobacterium group</taxon>
        <taxon>Rhizobium</taxon>
    </lineage>
</organism>
<protein>
    <submittedName>
        <fullName evidence="12">L,D-transpeptidase</fullName>
        <ecNumber evidence="12">2.3.2.-</ecNumber>
    </submittedName>
</protein>
<dbReference type="PANTHER" id="PTHR30582:SF24">
    <property type="entry name" value="L,D-TRANSPEPTIDASE ERFK_SRFK-RELATED"/>
    <property type="match status" value="1"/>
</dbReference>
<keyword evidence="3" id="KW-0328">Glycosyltransferase</keyword>
<feature type="active site" description="Nucleophile" evidence="9">
    <location>
        <position position="201"/>
    </location>
</feature>
<evidence type="ECO:0000256" key="8">
    <source>
        <dbReference type="ARBA" id="ARBA00023316"/>
    </source>
</evidence>
<evidence type="ECO:0000256" key="5">
    <source>
        <dbReference type="ARBA" id="ARBA00022801"/>
    </source>
</evidence>
<evidence type="ECO:0000256" key="10">
    <source>
        <dbReference type="SAM" id="SignalP"/>
    </source>
</evidence>
<dbReference type="EMBL" id="JAUOZU010000018">
    <property type="protein sequence ID" value="MDO6966458.1"/>
    <property type="molecule type" value="Genomic_DNA"/>
</dbReference>
<reference evidence="12" key="1">
    <citation type="journal article" date="2015" name="Int. J. Syst. Evol. Microbiol.">
        <title>Rhizobium alvei sp. nov., isolated from a freshwater river.</title>
        <authorList>
            <person name="Sheu S.Y."/>
            <person name="Huang H.W."/>
            <person name="Young C.C."/>
            <person name="Chen W.M."/>
        </authorList>
    </citation>
    <scope>NUCLEOTIDE SEQUENCE</scope>
    <source>
        <strain evidence="12">TNR-22</strain>
    </source>
</reference>
<sequence length="225" mass="24466">MTMRLERRALLGIMAASLLPLAGCTTTGTRRSTKTESGRASETLVGIDYVQPLYNEPYFVPGIRPGTLPEKFQRHVVANATGYPPGTIVVNTSKFFLYLVQPGGKAIRYGIGIGRDGFGWKGEAVVGAKREWPNWRPPNEMVQRDPHLQPFANEPGGLPGGTNNPIGARALYLYQNGRDTLYRIHGATEAESIGAAVTSGCVRMLNVDVIDLYNRVPIGAKVIVL</sequence>
<keyword evidence="7 9" id="KW-0573">Peptidoglycan synthesis</keyword>
<dbReference type="SUPFAM" id="SSF141523">
    <property type="entry name" value="L,D-transpeptidase catalytic domain-like"/>
    <property type="match status" value="1"/>
</dbReference>
<keyword evidence="4 12" id="KW-0808">Transferase</keyword>
<comment type="caution">
    <text evidence="12">The sequence shown here is derived from an EMBL/GenBank/DDBJ whole genome shotgun (WGS) entry which is preliminary data.</text>
</comment>
<evidence type="ECO:0000256" key="3">
    <source>
        <dbReference type="ARBA" id="ARBA00022676"/>
    </source>
</evidence>
<dbReference type="Pfam" id="PF03734">
    <property type="entry name" value="YkuD"/>
    <property type="match status" value="1"/>
</dbReference>
<feature type="domain" description="L,D-TPase catalytic" evidence="11">
    <location>
        <begin position="86"/>
        <end position="225"/>
    </location>
</feature>
<keyword evidence="13" id="KW-1185">Reference proteome</keyword>
<dbReference type="InterPro" id="IPR050979">
    <property type="entry name" value="LD-transpeptidase"/>
</dbReference>
<dbReference type="InterPro" id="IPR005490">
    <property type="entry name" value="LD_TPept_cat_dom"/>
</dbReference>
<comment type="similarity">
    <text evidence="2">Belongs to the YkuD family.</text>
</comment>
<accession>A0ABT8YSZ7</accession>